<dbReference type="EMBL" id="BART01014842">
    <property type="protein sequence ID" value="GAG77698.1"/>
    <property type="molecule type" value="Genomic_DNA"/>
</dbReference>
<dbReference type="AlphaFoldDB" id="X1B047"/>
<sequence>MVTINDIVFNKSGFYSTPMKKKEKSWEDEMSEEFEAI</sequence>
<feature type="non-terminal residue" evidence="1">
    <location>
        <position position="37"/>
    </location>
</feature>
<protein>
    <submittedName>
        <fullName evidence="1">Uncharacterized protein</fullName>
    </submittedName>
</protein>
<comment type="caution">
    <text evidence="1">The sequence shown here is derived from an EMBL/GenBank/DDBJ whole genome shotgun (WGS) entry which is preliminary data.</text>
</comment>
<proteinExistence type="predicted"/>
<reference evidence="1" key="1">
    <citation type="journal article" date="2014" name="Front. Microbiol.">
        <title>High frequency of phylogenetically diverse reductive dehalogenase-homologous genes in deep subseafloor sedimentary metagenomes.</title>
        <authorList>
            <person name="Kawai M."/>
            <person name="Futagami T."/>
            <person name="Toyoda A."/>
            <person name="Takaki Y."/>
            <person name="Nishi S."/>
            <person name="Hori S."/>
            <person name="Arai W."/>
            <person name="Tsubouchi T."/>
            <person name="Morono Y."/>
            <person name="Uchiyama I."/>
            <person name="Ito T."/>
            <person name="Fujiyama A."/>
            <person name="Inagaki F."/>
            <person name="Takami H."/>
        </authorList>
    </citation>
    <scope>NUCLEOTIDE SEQUENCE</scope>
    <source>
        <strain evidence="1">Expedition CK06-06</strain>
    </source>
</reference>
<accession>X1B047</accession>
<gene>
    <name evidence="1" type="ORF">S01H4_29245</name>
</gene>
<organism evidence="1">
    <name type="scientific">marine sediment metagenome</name>
    <dbReference type="NCBI Taxonomy" id="412755"/>
    <lineage>
        <taxon>unclassified sequences</taxon>
        <taxon>metagenomes</taxon>
        <taxon>ecological metagenomes</taxon>
    </lineage>
</organism>
<name>X1B047_9ZZZZ</name>
<evidence type="ECO:0000313" key="1">
    <source>
        <dbReference type="EMBL" id="GAG77698.1"/>
    </source>
</evidence>